<dbReference type="EMBL" id="QFPW01000032">
    <property type="protein sequence ID" value="PZQ46025.1"/>
    <property type="molecule type" value="Genomic_DNA"/>
</dbReference>
<dbReference type="PRINTS" id="PR00598">
    <property type="entry name" value="HTHMARR"/>
</dbReference>
<protein>
    <submittedName>
        <fullName evidence="5">MarR family transcriptional regulator</fullName>
    </submittedName>
</protein>
<dbReference type="InterPro" id="IPR036388">
    <property type="entry name" value="WH-like_DNA-bd_sf"/>
</dbReference>
<keyword evidence="3" id="KW-0804">Transcription</keyword>
<dbReference type="SMART" id="SM00347">
    <property type="entry name" value="HTH_MARR"/>
    <property type="match status" value="1"/>
</dbReference>
<gene>
    <name evidence="5" type="ORF">DI556_21340</name>
</gene>
<feature type="domain" description="HTH marR-type" evidence="4">
    <location>
        <begin position="8"/>
        <end position="139"/>
    </location>
</feature>
<proteinExistence type="predicted"/>
<dbReference type="GO" id="GO:0003700">
    <property type="term" value="F:DNA-binding transcription factor activity"/>
    <property type="evidence" value="ECO:0007669"/>
    <property type="project" value="InterPro"/>
</dbReference>
<evidence type="ECO:0000256" key="2">
    <source>
        <dbReference type="ARBA" id="ARBA00023125"/>
    </source>
</evidence>
<evidence type="ECO:0000259" key="4">
    <source>
        <dbReference type="PROSITE" id="PS50995"/>
    </source>
</evidence>
<dbReference type="PROSITE" id="PS01117">
    <property type="entry name" value="HTH_MARR_1"/>
    <property type="match status" value="1"/>
</dbReference>
<dbReference type="AlphaFoldDB" id="A0A2W5N5J8"/>
<dbReference type="InterPro" id="IPR023187">
    <property type="entry name" value="Tscrpt_reg_MarR-type_CS"/>
</dbReference>
<comment type="caution">
    <text evidence="5">The sequence shown here is derived from an EMBL/GenBank/DDBJ whole genome shotgun (WGS) entry which is preliminary data.</text>
</comment>
<dbReference type="Gene3D" id="1.10.10.10">
    <property type="entry name" value="Winged helix-like DNA-binding domain superfamily/Winged helix DNA-binding domain"/>
    <property type="match status" value="1"/>
</dbReference>
<keyword evidence="2" id="KW-0238">DNA-binding</keyword>
<sequence>MVDLYEMPGHLVRRLHQISTALFGTRMAEAGIDLTSVQFAALVAVRESPGIDQATLAGLIAYDRVTIGGVVDRLLAKGLVTREVSPRDRRARVLELSDAGQALLERAMPVAVAVQGDILEGLPVGERDGFVALLRKATEAGNDHSRAPLVPLARAEPAE</sequence>
<dbReference type="Pfam" id="PF12802">
    <property type="entry name" value="MarR_2"/>
    <property type="match status" value="1"/>
</dbReference>
<dbReference type="PANTHER" id="PTHR33164:SF95">
    <property type="entry name" value="TRANSCRIPTIONAL REGULATOR"/>
    <property type="match status" value="1"/>
</dbReference>
<organism evidence="5 6">
    <name type="scientific">Rhodovulum sulfidophilum</name>
    <name type="common">Rhodobacter sulfidophilus</name>
    <dbReference type="NCBI Taxonomy" id="35806"/>
    <lineage>
        <taxon>Bacteria</taxon>
        <taxon>Pseudomonadati</taxon>
        <taxon>Pseudomonadota</taxon>
        <taxon>Alphaproteobacteria</taxon>
        <taxon>Rhodobacterales</taxon>
        <taxon>Paracoccaceae</taxon>
        <taxon>Rhodovulum</taxon>
    </lineage>
</organism>
<dbReference type="Proteomes" id="UP000249185">
    <property type="component" value="Unassembled WGS sequence"/>
</dbReference>
<dbReference type="InterPro" id="IPR039422">
    <property type="entry name" value="MarR/SlyA-like"/>
</dbReference>
<evidence type="ECO:0000313" key="5">
    <source>
        <dbReference type="EMBL" id="PZQ46025.1"/>
    </source>
</evidence>
<dbReference type="PROSITE" id="PS50995">
    <property type="entry name" value="HTH_MARR_2"/>
    <property type="match status" value="1"/>
</dbReference>
<keyword evidence="1" id="KW-0805">Transcription regulation</keyword>
<dbReference type="SUPFAM" id="SSF46785">
    <property type="entry name" value="Winged helix' DNA-binding domain"/>
    <property type="match status" value="1"/>
</dbReference>
<dbReference type="GO" id="GO:0003677">
    <property type="term" value="F:DNA binding"/>
    <property type="evidence" value="ECO:0007669"/>
    <property type="project" value="UniProtKB-KW"/>
</dbReference>
<dbReference type="GO" id="GO:0006950">
    <property type="term" value="P:response to stress"/>
    <property type="evidence" value="ECO:0007669"/>
    <property type="project" value="TreeGrafter"/>
</dbReference>
<dbReference type="InterPro" id="IPR036390">
    <property type="entry name" value="WH_DNA-bd_sf"/>
</dbReference>
<name>A0A2W5N5J8_RHOSU</name>
<evidence type="ECO:0000256" key="3">
    <source>
        <dbReference type="ARBA" id="ARBA00023163"/>
    </source>
</evidence>
<evidence type="ECO:0000256" key="1">
    <source>
        <dbReference type="ARBA" id="ARBA00023015"/>
    </source>
</evidence>
<evidence type="ECO:0000313" key="6">
    <source>
        <dbReference type="Proteomes" id="UP000249185"/>
    </source>
</evidence>
<dbReference type="PANTHER" id="PTHR33164">
    <property type="entry name" value="TRANSCRIPTIONAL REGULATOR, MARR FAMILY"/>
    <property type="match status" value="1"/>
</dbReference>
<accession>A0A2W5N5J8</accession>
<reference evidence="5 6" key="1">
    <citation type="submission" date="2017-08" db="EMBL/GenBank/DDBJ databases">
        <title>Infants hospitalized years apart are colonized by the same room-sourced microbial strains.</title>
        <authorList>
            <person name="Brooks B."/>
            <person name="Olm M.R."/>
            <person name="Firek B.A."/>
            <person name="Baker R."/>
            <person name="Thomas B.C."/>
            <person name="Morowitz M.J."/>
            <person name="Banfield J.F."/>
        </authorList>
    </citation>
    <scope>NUCLEOTIDE SEQUENCE [LARGE SCALE GENOMIC DNA]</scope>
    <source>
        <strain evidence="5">S2_005_002_R2_34</strain>
    </source>
</reference>
<dbReference type="InterPro" id="IPR000835">
    <property type="entry name" value="HTH_MarR-typ"/>
</dbReference>